<dbReference type="Proteomes" id="UP000094271">
    <property type="component" value="Unassembled WGS sequence"/>
</dbReference>
<gene>
    <name evidence="1" type="ORF">BEI59_06695</name>
</gene>
<proteinExistence type="predicted"/>
<evidence type="ECO:0000313" key="2">
    <source>
        <dbReference type="Proteomes" id="UP000094271"/>
    </source>
</evidence>
<sequence length="149" mass="17107">MATWLSEYKNLKNEMEKQIGAGHASLEQLMLYQELLYRIEVLYASQAFCQTAPVTTDVAVLSGHYQLVDAYIQCLTKERRLGQPADQNLKAKRQTASETLEKVVLDCRKRFSSFTPTDQNQYRKGVSSLINTVLPVWLKLRNTYINISK</sequence>
<dbReference type="AlphaFoldDB" id="A0A1E3UME2"/>
<dbReference type="EMBL" id="MEHA01000003">
    <property type="protein sequence ID" value="ODR54234.1"/>
    <property type="molecule type" value="Genomic_DNA"/>
</dbReference>
<comment type="caution">
    <text evidence="1">The sequence shown here is derived from an EMBL/GenBank/DDBJ whole genome shotgun (WGS) entry which is preliminary data.</text>
</comment>
<evidence type="ECO:0000313" key="1">
    <source>
        <dbReference type="EMBL" id="ODR54234.1"/>
    </source>
</evidence>
<organism evidence="1 2">
    <name type="scientific">Eisenbergiella tayi</name>
    <dbReference type="NCBI Taxonomy" id="1432052"/>
    <lineage>
        <taxon>Bacteria</taxon>
        <taxon>Bacillati</taxon>
        <taxon>Bacillota</taxon>
        <taxon>Clostridia</taxon>
        <taxon>Lachnospirales</taxon>
        <taxon>Lachnospiraceae</taxon>
        <taxon>Eisenbergiella</taxon>
    </lineage>
</organism>
<dbReference type="OrthoDB" id="1851273at2"/>
<reference evidence="1 2" key="1">
    <citation type="submission" date="2016-08" db="EMBL/GenBank/DDBJ databases">
        <authorList>
            <person name="Seilhamer J.J."/>
        </authorList>
    </citation>
    <scope>NUCLEOTIDE SEQUENCE [LARGE SCALE GENOMIC DNA]</scope>
    <source>
        <strain evidence="1 2">NML150140-1</strain>
    </source>
</reference>
<dbReference type="RefSeq" id="WP_069431388.1">
    <property type="nucleotide sequence ID" value="NZ_MEHA01000003.1"/>
</dbReference>
<protein>
    <submittedName>
        <fullName evidence="1">Uncharacterized protein</fullName>
    </submittedName>
</protein>
<name>A0A1E3UME2_9FIRM</name>
<accession>A0A1E3UME2</accession>